<dbReference type="AlphaFoldDB" id="A0A9N9C5N6"/>
<evidence type="ECO:0000313" key="1">
    <source>
        <dbReference type="EMBL" id="CAG8591658.1"/>
    </source>
</evidence>
<sequence length="113" mass="13209">MEKLNRELESATMLSTDDIEKIEAVESELMHILFQLVKFKAYWDDRKVRLETLIQKLSTESSNVLLFIGKSIREGWKDVKSECDEYSKEISGMINRVDNKFMNYIQSEHAKSG</sequence>
<evidence type="ECO:0000313" key="2">
    <source>
        <dbReference type="Proteomes" id="UP000789405"/>
    </source>
</evidence>
<dbReference type="EMBL" id="CAJVPY010003430">
    <property type="protein sequence ID" value="CAG8591658.1"/>
    <property type="molecule type" value="Genomic_DNA"/>
</dbReference>
<comment type="caution">
    <text evidence="1">The sequence shown here is derived from an EMBL/GenBank/DDBJ whole genome shotgun (WGS) entry which is preliminary data.</text>
</comment>
<organism evidence="1 2">
    <name type="scientific">Dentiscutata erythropus</name>
    <dbReference type="NCBI Taxonomy" id="1348616"/>
    <lineage>
        <taxon>Eukaryota</taxon>
        <taxon>Fungi</taxon>
        <taxon>Fungi incertae sedis</taxon>
        <taxon>Mucoromycota</taxon>
        <taxon>Glomeromycotina</taxon>
        <taxon>Glomeromycetes</taxon>
        <taxon>Diversisporales</taxon>
        <taxon>Gigasporaceae</taxon>
        <taxon>Dentiscutata</taxon>
    </lineage>
</organism>
<protein>
    <submittedName>
        <fullName evidence="1">25373_t:CDS:1</fullName>
    </submittedName>
</protein>
<reference evidence="1" key="1">
    <citation type="submission" date="2021-06" db="EMBL/GenBank/DDBJ databases">
        <authorList>
            <person name="Kallberg Y."/>
            <person name="Tangrot J."/>
            <person name="Rosling A."/>
        </authorList>
    </citation>
    <scope>NUCLEOTIDE SEQUENCE</scope>
    <source>
        <strain evidence="1">MA453B</strain>
    </source>
</reference>
<proteinExistence type="predicted"/>
<keyword evidence="2" id="KW-1185">Reference proteome</keyword>
<dbReference type="Proteomes" id="UP000789405">
    <property type="component" value="Unassembled WGS sequence"/>
</dbReference>
<name>A0A9N9C5N6_9GLOM</name>
<gene>
    <name evidence="1" type="ORF">DERYTH_LOCUS7194</name>
</gene>
<accession>A0A9N9C5N6</accession>